<dbReference type="GO" id="GO:0005829">
    <property type="term" value="C:cytosol"/>
    <property type="evidence" value="ECO:0007669"/>
    <property type="project" value="TreeGrafter"/>
</dbReference>
<dbReference type="Gene3D" id="3.20.20.140">
    <property type="entry name" value="Metal-dependent hydrolases"/>
    <property type="match status" value="1"/>
</dbReference>
<dbReference type="SUPFAM" id="SSF51556">
    <property type="entry name" value="Metallo-dependent hydrolases"/>
    <property type="match status" value="1"/>
</dbReference>
<evidence type="ECO:0000259" key="1">
    <source>
        <dbReference type="Pfam" id="PF07969"/>
    </source>
</evidence>
<reference evidence="2" key="2">
    <citation type="submission" date="2020-09" db="EMBL/GenBank/DDBJ databases">
        <authorList>
            <person name="Sun Q."/>
            <person name="Zhou Y."/>
        </authorList>
    </citation>
    <scope>NUCLEOTIDE SEQUENCE</scope>
    <source>
        <strain evidence="2">CGMCC 1.15095</strain>
    </source>
</reference>
<protein>
    <submittedName>
        <fullName evidence="2">Amidohydrolase</fullName>
    </submittedName>
</protein>
<feature type="domain" description="Amidohydrolase 3" evidence="1">
    <location>
        <begin position="44"/>
        <end position="555"/>
    </location>
</feature>
<name>A0A916X6V9_9SPHN</name>
<reference evidence="2" key="1">
    <citation type="journal article" date="2014" name="Int. J. Syst. Evol. Microbiol.">
        <title>Complete genome sequence of Corynebacterium casei LMG S-19264T (=DSM 44701T), isolated from a smear-ripened cheese.</title>
        <authorList>
            <consortium name="US DOE Joint Genome Institute (JGI-PGF)"/>
            <person name="Walter F."/>
            <person name="Albersmeier A."/>
            <person name="Kalinowski J."/>
            <person name="Ruckert C."/>
        </authorList>
    </citation>
    <scope>NUCLEOTIDE SEQUENCE</scope>
    <source>
        <strain evidence="2">CGMCC 1.15095</strain>
    </source>
</reference>
<dbReference type="AlphaFoldDB" id="A0A916X6V9"/>
<dbReference type="InterPro" id="IPR013108">
    <property type="entry name" value="Amidohydro_3"/>
</dbReference>
<evidence type="ECO:0000313" key="3">
    <source>
        <dbReference type="Proteomes" id="UP000608154"/>
    </source>
</evidence>
<dbReference type="Pfam" id="PF07969">
    <property type="entry name" value="Amidohydro_3"/>
    <property type="match status" value="1"/>
</dbReference>
<dbReference type="GO" id="GO:0016812">
    <property type="term" value="F:hydrolase activity, acting on carbon-nitrogen (but not peptide) bonds, in cyclic amides"/>
    <property type="evidence" value="ECO:0007669"/>
    <property type="project" value="TreeGrafter"/>
</dbReference>
<keyword evidence="3" id="KW-1185">Reference proteome</keyword>
<proteinExistence type="predicted"/>
<dbReference type="Gene3D" id="2.30.40.10">
    <property type="entry name" value="Urease, subunit C, domain 1"/>
    <property type="match status" value="1"/>
</dbReference>
<dbReference type="EMBL" id="BMHK01000031">
    <property type="protein sequence ID" value="GGC11945.1"/>
    <property type="molecule type" value="Genomic_DNA"/>
</dbReference>
<dbReference type="RefSeq" id="WP_188772697.1">
    <property type="nucleotide sequence ID" value="NZ_BMHK01000031.1"/>
</dbReference>
<dbReference type="PANTHER" id="PTHR11647">
    <property type="entry name" value="HYDRANTOINASE/DIHYDROPYRIMIDINASE FAMILY MEMBER"/>
    <property type="match status" value="1"/>
</dbReference>
<comment type="caution">
    <text evidence="2">The sequence shown here is derived from an EMBL/GenBank/DDBJ whole genome shotgun (WGS) entry which is preliminary data.</text>
</comment>
<sequence>MQLDVKIAGGTIFDGTGADAYTADIGIIGGRIVEIGRIATVATRTISADGAMVTPGFIDTHTHYDAQSLWDSHLINSAMNGVTTAVMGNCGVGCAPLSPEIVPQVKSLLEGVEDIPGQALDAAIDWNWDTFGSYLSRIEERPHAINLASNATHAPIRLKVMGARALDGSAPSGDDIAQMQALLEEALTAGACAFSTDRIALHQLSDGSHVPDWHAPSDELLALTRTLTRFPGRPLQFASDFGGTVGTEDDTLRELALLRDITALGAPVLTPMQQYPKVAGGWRRLASEIAAMTTAGARISLEASARAIGSLMGLEQFHPFLRHPTYMDIRSLPLAERLVRMRDPEVRARLLSEEPAPDPNDQMASYKFEILANQADRIFIVDGTPDYEPDPATSVKAIAEREGRTVYEVFYDALIANEGRHFLYLIVFNFGNGNLDEQHAILSLPDTMFSFGDAGAHVTAACDFANTTFALIHWGRDRARGFRKESIVHRLTGAQARFFGFRDRGEVRLGAYADLNVIAFDRLKLTPPRLLHDFPGGAKRLHQGASGYLATFVRGAPIVEADELTGELPGRLLRSK</sequence>
<dbReference type="SUPFAM" id="SSF51338">
    <property type="entry name" value="Composite domain of metallo-dependent hydrolases"/>
    <property type="match status" value="1"/>
</dbReference>
<accession>A0A916X6V9</accession>
<evidence type="ECO:0000313" key="2">
    <source>
        <dbReference type="EMBL" id="GGC11945.1"/>
    </source>
</evidence>
<dbReference type="InterPro" id="IPR011059">
    <property type="entry name" value="Metal-dep_hydrolase_composite"/>
</dbReference>
<organism evidence="2 3">
    <name type="scientific">Novosphingobium endophyticum</name>
    <dbReference type="NCBI Taxonomy" id="1955250"/>
    <lineage>
        <taxon>Bacteria</taxon>
        <taxon>Pseudomonadati</taxon>
        <taxon>Pseudomonadota</taxon>
        <taxon>Alphaproteobacteria</taxon>
        <taxon>Sphingomonadales</taxon>
        <taxon>Sphingomonadaceae</taxon>
        <taxon>Novosphingobium</taxon>
    </lineage>
</organism>
<dbReference type="Proteomes" id="UP000608154">
    <property type="component" value="Unassembled WGS sequence"/>
</dbReference>
<dbReference type="PANTHER" id="PTHR11647:SF1">
    <property type="entry name" value="COLLAPSIN RESPONSE MEDIATOR PROTEIN"/>
    <property type="match status" value="1"/>
</dbReference>
<gene>
    <name evidence="2" type="ORF">GCM10011494_33430</name>
</gene>
<dbReference type="InterPro" id="IPR050378">
    <property type="entry name" value="Metallo-dep_Hydrolases_sf"/>
</dbReference>
<dbReference type="InterPro" id="IPR032466">
    <property type="entry name" value="Metal_Hydrolase"/>
</dbReference>